<proteinExistence type="predicted"/>
<keyword evidence="4" id="KW-1185">Reference proteome</keyword>
<evidence type="ECO:0000313" key="3">
    <source>
        <dbReference type="EMBL" id="CAG7663207.1"/>
    </source>
</evidence>
<sequence length="189" mass="21380">MYSSICISFVVISITVLSSWASPVGRFPAIERIDPLEILREGRLCQSNDRNCNPDQDYERDEAYDGGDDVFDPEYDEPEDEEDEIELEPPKYLKNSPPVNSKVQDKSKQSPGNSQLKSKSSQETKTEELNSSSSRKVSSGKKTSQQRHASEEEEEDYGDEQEEEEEPQSSEESSHSSSGRDYSTSVEDY</sequence>
<evidence type="ECO:0000313" key="4">
    <source>
        <dbReference type="Proteomes" id="UP000708208"/>
    </source>
</evidence>
<organism evidence="3 4">
    <name type="scientific">Allacma fusca</name>
    <dbReference type="NCBI Taxonomy" id="39272"/>
    <lineage>
        <taxon>Eukaryota</taxon>
        <taxon>Metazoa</taxon>
        <taxon>Ecdysozoa</taxon>
        <taxon>Arthropoda</taxon>
        <taxon>Hexapoda</taxon>
        <taxon>Collembola</taxon>
        <taxon>Symphypleona</taxon>
        <taxon>Sminthuridae</taxon>
        <taxon>Allacma</taxon>
    </lineage>
</organism>
<dbReference type="EMBL" id="CAJVCH010008356">
    <property type="protein sequence ID" value="CAG7663207.1"/>
    <property type="molecule type" value="Genomic_DNA"/>
</dbReference>
<reference evidence="3" key="1">
    <citation type="submission" date="2021-06" db="EMBL/GenBank/DDBJ databases">
        <authorList>
            <person name="Hodson N. C."/>
            <person name="Mongue J. A."/>
            <person name="Jaron S. K."/>
        </authorList>
    </citation>
    <scope>NUCLEOTIDE SEQUENCE</scope>
</reference>
<accession>A0A8J2J266</accession>
<feature type="signal peptide" evidence="2">
    <location>
        <begin position="1"/>
        <end position="21"/>
    </location>
</feature>
<feature type="compositionally biased region" description="Polar residues" evidence="1">
    <location>
        <begin position="109"/>
        <end position="119"/>
    </location>
</feature>
<gene>
    <name evidence="3" type="ORF">AFUS01_LOCUS1499</name>
</gene>
<evidence type="ECO:0000256" key="1">
    <source>
        <dbReference type="SAM" id="MobiDB-lite"/>
    </source>
</evidence>
<feature type="chain" id="PRO_5035176583" evidence="2">
    <location>
        <begin position="22"/>
        <end position="189"/>
    </location>
</feature>
<name>A0A8J2J266_9HEXA</name>
<feature type="compositionally biased region" description="Acidic residues" evidence="1">
    <location>
        <begin position="56"/>
        <end position="87"/>
    </location>
</feature>
<evidence type="ECO:0000256" key="2">
    <source>
        <dbReference type="SAM" id="SignalP"/>
    </source>
</evidence>
<comment type="caution">
    <text evidence="3">The sequence shown here is derived from an EMBL/GenBank/DDBJ whole genome shotgun (WGS) entry which is preliminary data.</text>
</comment>
<dbReference type="Proteomes" id="UP000708208">
    <property type="component" value="Unassembled WGS sequence"/>
</dbReference>
<feature type="compositionally biased region" description="Low complexity" evidence="1">
    <location>
        <begin position="131"/>
        <end position="143"/>
    </location>
</feature>
<keyword evidence="2" id="KW-0732">Signal</keyword>
<protein>
    <submittedName>
        <fullName evidence="3">Uncharacterized protein</fullName>
    </submittedName>
</protein>
<dbReference type="AlphaFoldDB" id="A0A8J2J266"/>
<feature type="compositionally biased region" description="Acidic residues" evidence="1">
    <location>
        <begin position="151"/>
        <end position="169"/>
    </location>
</feature>
<feature type="region of interest" description="Disordered" evidence="1">
    <location>
        <begin position="46"/>
        <end position="189"/>
    </location>
</feature>
<feature type="compositionally biased region" description="Polar residues" evidence="1">
    <location>
        <begin position="179"/>
        <end position="189"/>
    </location>
</feature>